<protein>
    <recommendedName>
        <fullName evidence="2">C-type lectin domain-containing protein</fullName>
    </recommendedName>
</protein>
<dbReference type="InterPro" id="IPR016187">
    <property type="entry name" value="CTDL_fold"/>
</dbReference>
<evidence type="ECO:0000259" key="2">
    <source>
        <dbReference type="PROSITE" id="PS50041"/>
    </source>
</evidence>
<dbReference type="SUPFAM" id="SSF56436">
    <property type="entry name" value="C-type lectin-like"/>
    <property type="match status" value="1"/>
</dbReference>
<evidence type="ECO:0000256" key="1">
    <source>
        <dbReference type="ARBA" id="ARBA00023157"/>
    </source>
</evidence>
<dbReference type="Proteomes" id="UP001519460">
    <property type="component" value="Unassembled WGS sequence"/>
</dbReference>
<gene>
    <name evidence="3" type="ORF">BaRGS_00013970</name>
</gene>
<proteinExistence type="predicted"/>
<dbReference type="InterPro" id="IPR018378">
    <property type="entry name" value="C-type_lectin_CS"/>
</dbReference>
<keyword evidence="1" id="KW-1015">Disulfide bond</keyword>
<dbReference type="SMART" id="SM00034">
    <property type="entry name" value="CLECT"/>
    <property type="match status" value="1"/>
</dbReference>
<dbReference type="Gene3D" id="3.10.100.10">
    <property type="entry name" value="Mannose-Binding Protein A, subunit A"/>
    <property type="match status" value="1"/>
</dbReference>
<dbReference type="EMBL" id="JACVVK020000080">
    <property type="protein sequence ID" value="KAK7494843.1"/>
    <property type="molecule type" value="Genomic_DNA"/>
</dbReference>
<dbReference type="PANTHER" id="PTHR22803">
    <property type="entry name" value="MANNOSE, PHOSPHOLIPASE, LECTIN RECEPTOR RELATED"/>
    <property type="match status" value="1"/>
</dbReference>
<dbReference type="InterPro" id="IPR001304">
    <property type="entry name" value="C-type_lectin-like"/>
</dbReference>
<feature type="domain" description="C-type lectin" evidence="2">
    <location>
        <begin position="11"/>
        <end position="126"/>
    </location>
</feature>
<keyword evidence="4" id="KW-1185">Reference proteome</keyword>
<feature type="non-terminal residue" evidence="3">
    <location>
        <position position="146"/>
    </location>
</feature>
<evidence type="ECO:0000313" key="3">
    <source>
        <dbReference type="EMBL" id="KAK7494843.1"/>
    </source>
</evidence>
<dbReference type="AlphaFoldDB" id="A0ABD0L5W2"/>
<sequence length="146" mass="16272">DGTCQTGWTIHGDSCYIYNSDPYSWFDSREACEAIGGHLVDITSAAENTFLVHMVRGQGHAWIGLEDIAVEGEFVWSHSRQPAEYTNWGAAEPTNVGGHEDCALLRIADGHWQDIDCKSQFPSLCESSEMRGVLQGRERNIVRRGK</sequence>
<comment type="caution">
    <text evidence="3">The sequence shown here is derived from an EMBL/GenBank/DDBJ whole genome shotgun (WGS) entry which is preliminary data.</text>
</comment>
<dbReference type="InterPro" id="IPR050111">
    <property type="entry name" value="C-type_lectin/snaclec_domain"/>
</dbReference>
<name>A0ABD0L5W2_9CAEN</name>
<reference evidence="3 4" key="1">
    <citation type="journal article" date="2023" name="Sci. Data">
        <title>Genome assembly of the Korean intertidal mud-creeper Batillaria attramentaria.</title>
        <authorList>
            <person name="Patra A.K."/>
            <person name="Ho P.T."/>
            <person name="Jun S."/>
            <person name="Lee S.J."/>
            <person name="Kim Y."/>
            <person name="Won Y.J."/>
        </authorList>
    </citation>
    <scope>NUCLEOTIDE SEQUENCE [LARGE SCALE GENOMIC DNA]</scope>
    <source>
        <strain evidence="3">Wonlab-2016</strain>
    </source>
</reference>
<organism evidence="3 4">
    <name type="scientific">Batillaria attramentaria</name>
    <dbReference type="NCBI Taxonomy" id="370345"/>
    <lineage>
        <taxon>Eukaryota</taxon>
        <taxon>Metazoa</taxon>
        <taxon>Spiralia</taxon>
        <taxon>Lophotrochozoa</taxon>
        <taxon>Mollusca</taxon>
        <taxon>Gastropoda</taxon>
        <taxon>Caenogastropoda</taxon>
        <taxon>Sorbeoconcha</taxon>
        <taxon>Cerithioidea</taxon>
        <taxon>Batillariidae</taxon>
        <taxon>Batillaria</taxon>
    </lineage>
</organism>
<evidence type="ECO:0000313" key="4">
    <source>
        <dbReference type="Proteomes" id="UP001519460"/>
    </source>
</evidence>
<accession>A0ABD0L5W2</accession>
<dbReference type="Pfam" id="PF00059">
    <property type="entry name" value="Lectin_C"/>
    <property type="match status" value="1"/>
</dbReference>
<dbReference type="PROSITE" id="PS50041">
    <property type="entry name" value="C_TYPE_LECTIN_2"/>
    <property type="match status" value="1"/>
</dbReference>
<dbReference type="PROSITE" id="PS00615">
    <property type="entry name" value="C_TYPE_LECTIN_1"/>
    <property type="match status" value="1"/>
</dbReference>
<dbReference type="InterPro" id="IPR016186">
    <property type="entry name" value="C-type_lectin-like/link_sf"/>
</dbReference>
<feature type="non-terminal residue" evidence="3">
    <location>
        <position position="1"/>
    </location>
</feature>